<dbReference type="EMBL" id="CP044222">
    <property type="protein sequence ID" value="QEW07861.1"/>
    <property type="molecule type" value="Genomic_DNA"/>
</dbReference>
<dbReference type="CDD" id="cd03020">
    <property type="entry name" value="DsbA_DsbC_DsbG"/>
    <property type="match status" value="1"/>
</dbReference>
<dbReference type="AlphaFoldDB" id="A0A5J6LID2"/>
<sequence>MKKYAGWAVLLVGFLLSSQSMADAKDLIREQLRKADSRIPIKSIEAAPLEGMYEVLLESGELLYAHEQGEYFFVGHLFRIDDQQGLVNVTEQSQNQMRVAALAEVTQDQMITYPARGEKQATLRVFTDVDCPYCRQLHEEVEALNEMGVEVSYLAFPRGGPNTATYRTMVTVWCGETAEERAALLDRVKSGGTIENKTCENPVVDQFMLGQKIGVTGTPAMVLEDGTLIPGYMPAERIAQMLGVSQ</sequence>
<dbReference type="KEGG" id="nik:F5I99_15935"/>
<dbReference type="GO" id="GO:0042597">
    <property type="term" value="C:periplasmic space"/>
    <property type="evidence" value="ECO:0007669"/>
    <property type="project" value="UniProtKB-SubCell"/>
</dbReference>
<keyword evidence="3 7" id="KW-0732">Signal</keyword>
<dbReference type="InterPro" id="IPR009094">
    <property type="entry name" value="DiS-bond_isomerase_DsbC/G_N_sf"/>
</dbReference>
<keyword evidence="5" id="KW-1015">Disulfide bond</keyword>
<evidence type="ECO:0000256" key="6">
    <source>
        <dbReference type="ARBA" id="ARBA00023284"/>
    </source>
</evidence>
<organism evidence="10 11">
    <name type="scientific">Nitrincola iocasae</name>
    <dbReference type="NCBI Taxonomy" id="2614693"/>
    <lineage>
        <taxon>Bacteria</taxon>
        <taxon>Pseudomonadati</taxon>
        <taxon>Pseudomonadota</taxon>
        <taxon>Gammaproteobacteria</taxon>
        <taxon>Oceanospirillales</taxon>
        <taxon>Oceanospirillaceae</taxon>
        <taxon>Nitrincola</taxon>
    </lineage>
</organism>
<dbReference type="PANTHER" id="PTHR35272">
    <property type="entry name" value="THIOL:DISULFIDE INTERCHANGE PROTEIN DSBC-RELATED"/>
    <property type="match status" value="1"/>
</dbReference>
<evidence type="ECO:0000256" key="4">
    <source>
        <dbReference type="ARBA" id="ARBA00022764"/>
    </source>
</evidence>
<protein>
    <recommendedName>
        <fullName evidence="7">Thiol:disulfide interchange protein</fullName>
    </recommendedName>
</protein>
<feature type="domain" description="Disulphide bond isomerase DsbC/G N-terminal" evidence="8">
    <location>
        <begin position="21"/>
        <end position="91"/>
    </location>
</feature>
<dbReference type="Gene3D" id="3.10.450.70">
    <property type="entry name" value="Disulphide bond isomerase, DsbC/G, N-terminal"/>
    <property type="match status" value="1"/>
</dbReference>
<comment type="similarity">
    <text evidence="2 7">Belongs to the thioredoxin family. DsbC subfamily.</text>
</comment>
<evidence type="ECO:0000313" key="10">
    <source>
        <dbReference type="EMBL" id="QEW07861.1"/>
    </source>
</evidence>
<dbReference type="Proteomes" id="UP000325606">
    <property type="component" value="Chromosome"/>
</dbReference>
<evidence type="ECO:0000256" key="7">
    <source>
        <dbReference type="RuleBase" id="RU364038"/>
    </source>
</evidence>
<evidence type="ECO:0000313" key="11">
    <source>
        <dbReference type="Proteomes" id="UP000325606"/>
    </source>
</evidence>
<keyword evidence="4 7" id="KW-0574">Periplasm</keyword>
<dbReference type="Pfam" id="PF13098">
    <property type="entry name" value="Thioredoxin_2"/>
    <property type="match status" value="1"/>
</dbReference>
<dbReference type="InterPro" id="IPR033954">
    <property type="entry name" value="DiS-bond_Isoase_DsbC/G"/>
</dbReference>
<evidence type="ECO:0000259" key="9">
    <source>
        <dbReference type="Pfam" id="PF13098"/>
    </source>
</evidence>
<evidence type="ECO:0000256" key="1">
    <source>
        <dbReference type="ARBA" id="ARBA00004418"/>
    </source>
</evidence>
<dbReference type="Pfam" id="PF10411">
    <property type="entry name" value="DsbC_N"/>
    <property type="match status" value="1"/>
</dbReference>
<keyword evidence="6 7" id="KW-0676">Redox-active center</keyword>
<evidence type="ECO:0000256" key="3">
    <source>
        <dbReference type="ARBA" id="ARBA00022729"/>
    </source>
</evidence>
<dbReference type="InterPro" id="IPR012336">
    <property type="entry name" value="Thioredoxin-like_fold"/>
</dbReference>
<reference evidence="10 11" key="1">
    <citation type="submission" date="2019-09" db="EMBL/GenBank/DDBJ databases">
        <title>Nitrincola iocasae sp. nov., a bacterium isolated from the sediment collected at a cold seep field in South China Sea.</title>
        <authorList>
            <person name="Zhang H."/>
            <person name="Wang H."/>
            <person name="Li C."/>
        </authorList>
    </citation>
    <scope>NUCLEOTIDE SEQUENCE [LARGE SCALE GENOMIC DNA]</scope>
    <source>
        <strain evidence="10 11">KXZD1103</strain>
    </source>
</reference>
<comment type="subcellular location">
    <subcellularLocation>
        <location evidence="1 7">Periplasm</location>
    </subcellularLocation>
</comment>
<accession>A0A5J6LID2</accession>
<feature type="chain" id="PRO_5023971827" description="Thiol:disulfide interchange protein" evidence="7">
    <location>
        <begin position="23"/>
        <end position="246"/>
    </location>
</feature>
<dbReference type="InterPro" id="IPR051470">
    <property type="entry name" value="Thiol:disulfide_interchange"/>
</dbReference>
<evidence type="ECO:0000256" key="5">
    <source>
        <dbReference type="ARBA" id="ARBA00023157"/>
    </source>
</evidence>
<dbReference type="SUPFAM" id="SSF54423">
    <property type="entry name" value="DsbC/DsbG N-terminal domain-like"/>
    <property type="match status" value="1"/>
</dbReference>
<comment type="function">
    <text evidence="7">Required for disulfide bond formation in some periplasmic proteins. Acts by transferring its disulfide bond to other proteins and is reduced in the process.</text>
</comment>
<feature type="domain" description="Thioredoxin-like fold" evidence="9">
    <location>
        <begin position="115"/>
        <end position="242"/>
    </location>
</feature>
<dbReference type="InterPro" id="IPR018950">
    <property type="entry name" value="DiS-bond_isomerase_DsbC/G_N"/>
</dbReference>
<name>A0A5J6LID2_9GAMM</name>
<dbReference type="InterPro" id="IPR036249">
    <property type="entry name" value="Thioredoxin-like_sf"/>
</dbReference>
<proteinExistence type="inferred from homology"/>
<dbReference type="RefSeq" id="WP_151057705.1">
    <property type="nucleotide sequence ID" value="NZ_CP044222.1"/>
</dbReference>
<feature type="signal peptide" evidence="7">
    <location>
        <begin position="1"/>
        <end position="22"/>
    </location>
</feature>
<evidence type="ECO:0000259" key="8">
    <source>
        <dbReference type="Pfam" id="PF10411"/>
    </source>
</evidence>
<evidence type="ECO:0000256" key="2">
    <source>
        <dbReference type="ARBA" id="ARBA00009813"/>
    </source>
</evidence>
<dbReference type="PANTHER" id="PTHR35272:SF3">
    <property type="entry name" value="THIOL:DISULFIDE INTERCHANGE PROTEIN DSBC"/>
    <property type="match status" value="1"/>
</dbReference>
<gene>
    <name evidence="10" type="ORF">F5I99_15935</name>
</gene>
<dbReference type="Gene3D" id="3.40.30.10">
    <property type="entry name" value="Glutaredoxin"/>
    <property type="match status" value="1"/>
</dbReference>
<dbReference type="SUPFAM" id="SSF52833">
    <property type="entry name" value="Thioredoxin-like"/>
    <property type="match status" value="1"/>
</dbReference>
<keyword evidence="11" id="KW-1185">Reference proteome</keyword>